<keyword evidence="1" id="KW-0614">Plasmid</keyword>
<dbReference type="Proteomes" id="UP001055420">
    <property type="component" value="Plasmid unnamed"/>
</dbReference>
<evidence type="ECO:0008006" key="3">
    <source>
        <dbReference type="Google" id="ProtNLM"/>
    </source>
</evidence>
<evidence type="ECO:0000313" key="1">
    <source>
        <dbReference type="EMBL" id="UTM21763.1"/>
    </source>
</evidence>
<sequence>MKNKCLFSIPIIMFMTFFYSCYGQIQKDSLEQSQKDSLEQKMFQDVQKSYLEANIPDQLQFDSLLKRDLEKYFSTKSKQVVVKWEFLREGPTQSGVAYPKYYLWTKIYTDDKMLKEGAVRVAAIEKARFDITDFVSIKEINNHRKDIYMIFPGAVCEKINLLIQNR</sequence>
<name>A0ABY5EB01_9BACT</name>
<proteinExistence type="predicted"/>
<keyword evidence="2" id="KW-1185">Reference proteome</keyword>
<evidence type="ECO:0000313" key="2">
    <source>
        <dbReference type="Proteomes" id="UP001055420"/>
    </source>
</evidence>
<dbReference type="PROSITE" id="PS51257">
    <property type="entry name" value="PROKAR_LIPOPROTEIN"/>
    <property type="match status" value="1"/>
</dbReference>
<accession>A0ABY5EB01</accession>
<protein>
    <recommendedName>
        <fullName evidence="3">Lipoprotein</fullName>
    </recommendedName>
</protein>
<gene>
    <name evidence="1" type="ORF">NFI80_25570</name>
</gene>
<dbReference type="EMBL" id="CP099631">
    <property type="protein sequence ID" value="UTM21763.1"/>
    <property type="molecule type" value="Genomic_DNA"/>
</dbReference>
<geneLocation type="plasmid" evidence="1 2">
    <name>unnamed</name>
</geneLocation>
<reference evidence="1" key="1">
    <citation type="submission" date="2022-06" db="EMBL/GenBank/DDBJ databases">
        <title>Novel species in genus Dyadobacter.</title>
        <authorList>
            <person name="Ma C."/>
        </authorList>
    </citation>
    <scope>NUCLEOTIDE SEQUENCE</scope>
    <source>
        <strain evidence="1">CY22</strain>
        <plasmid evidence="1">unnamed</plasmid>
    </source>
</reference>
<organism evidence="1 2">
    <name type="scientific">Dyadobacter chenhuakuii</name>
    <dbReference type="NCBI Taxonomy" id="2909339"/>
    <lineage>
        <taxon>Bacteria</taxon>
        <taxon>Pseudomonadati</taxon>
        <taxon>Bacteroidota</taxon>
        <taxon>Cytophagia</taxon>
        <taxon>Cytophagales</taxon>
        <taxon>Spirosomataceae</taxon>
        <taxon>Dyadobacter</taxon>
    </lineage>
</organism>
<dbReference type="RefSeq" id="WP_254414205.1">
    <property type="nucleotide sequence ID" value="NZ_CP099631.1"/>
</dbReference>